<evidence type="ECO:0000256" key="8">
    <source>
        <dbReference type="ARBA" id="ARBA00023239"/>
    </source>
</evidence>
<evidence type="ECO:0000256" key="3">
    <source>
        <dbReference type="ARBA" id="ARBA00001936"/>
    </source>
</evidence>
<comment type="cofactor">
    <cofactor evidence="4">
        <name>Mg(2+)</name>
        <dbReference type="ChEBI" id="CHEBI:18420"/>
    </cofactor>
</comment>
<keyword evidence="7" id="KW-0663">Pyridoxal phosphate</keyword>
<comment type="cofactor">
    <cofactor evidence="2">
        <name>pyridoxal 5'-phosphate</name>
        <dbReference type="ChEBI" id="CHEBI:597326"/>
    </cofactor>
</comment>
<evidence type="ECO:0000256" key="4">
    <source>
        <dbReference type="ARBA" id="ARBA00001946"/>
    </source>
</evidence>
<dbReference type="GO" id="GO:0070179">
    <property type="term" value="P:D-serine biosynthetic process"/>
    <property type="evidence" value="ECO:0007669"/>
    <property type="project" value="TreeGrafter"/>
</dbReference>
<dbReference type="GO" id="GO:0000287">
    <property type="term" value="F:magnesium ion binding"/>
    <property type="evidence" value="ECO:0007669"/>
    <property type="project" value="TreeGrafter"/>
</dbReference>
<dbReference type="EMBL" id="SGWZ01000003">
    <property type="protein sequence ID" value="RZS69762.1"/>
    <property type="molecule type" value="Genomic_DNA"/>
</dbReference>
<name>A0A4Q7MS98_9BURK</name>
<dbReference type="Gene3D" id="3.40.50.1100">
    <property type="match status" value="2"/>
</dbReference>
<dbReference type="AlphaFoldDB" id="A0A4Q7MS98"/>
<accession>A0A4Q7MS98</accession>
<dbReference type="GO" id="GO:0030378">
    <property type="term" value="F:serine racemase activity"/>
    <property type="evidence" value="ECO:0007669"/>
    <property type="project" value="TreeGrafter"/>
</dbReference>
<keyword evidence="6" id="KW-0460">Magnesium</keyword>
<dbReference type="FunFam" id="3.40.50.1100:FF:000005">
    <property type="entry name" value="Threonine dehydratase catabolic"/>
    <property type="match status" value="1"/>
</dbReference>
<dbReference type="CDD" id="cd01562">
    <property type="entry name" value="Thr-dehyd"/>
    <property type="match status" value="1"/>
</dbReference>
<feature type="domain" description="Tryptophan synthase beta chain-like PALP" evidence="9">
    <location>
        <begin position="49"/>
        <end position="336"/>
    </location>
</feature>
<sequence length="351" mass="37248">MMVSHGVTWQGALPGCRAFFMQDDCQEMTALDLPNYQDVIRASAVLDGVVNRTPVLRSPLADARAGAQLFFKCENFQRTGAFKFRGAYYAIARLSEEQRRAGVVAYSSGNHAQAVALAARLLGTHAVILMPADAPMAKRAATEGYGGQVLTYDRYKDDRIAMAEAFVRDEGRVLLSPYDHADVIAGQGTAALELLQDQTDLDLLVTPIGGGGLISGSALALRALRPGARLIGVEPALGNDAQQSLRSGVLHHITAPRTIADGATTTHLGDRTFAILCRDVDDVVTVTDEELRETLVFLAQRLKLIVEPTGCLGAAALLHGKIALRPGQRAAAILSGGNVDMTALAGYLAAA</sequence>
<evidence type="ECO:0000313" key="10">
    <source>
        <dbReference type="EMBL" id="RZS69762.1"/>
    </source>
</evidence>
<dbReference type="PROSITE" id="PS00165">
    <property type="entry name" value="DEHYDRATASE_SER_THR"/>
    <property type="match status" value="1"/>
</dbReference>
<comment type="caution">
    <text evidence="10">The sequence shown here is derived from an EMBL/GenBank/DDBJ whole genome shotgun (WGS) entry which is preliminary data.</text>
</comment>
<dbReference type="FunFam" id="3.40.50.1100:FF:000007">
    <property type="entry name" value="L-threonine dehydratase catabolic TdcB"/>
    <property type="match status" value="1"/>
</dbReference>
<dbReference type="Proteomes" id="UP000292039">
    <property type="component" value="Unassembled WGS sequence"/>
</dbReference>
<gene>
    <name evidence="10" type="ORF">EV679_2369</name>
</gene>
<dbReference type="PANTHER" id="PTHR43050:SF1">
    <property type="entry name" value="SERINE RACEMASE"/>
    <property type="match status" value="1"/>
</dbReference>
<dbReference type="GO" id="GO:0030170">
    <property type="term" value="F:pyridoxal phosphate binding"/>
    <property type="evidence" value="ECO:0007669"/>
    <property type="project" value="InterPro"/>
</dbReference>
<evidence type="ECO:0000259" key="9">
    <source>
        <dbReference type="Pfam" id="PF00291"/>
    </source>
</evidence>
<evidence type="ECO:0000256" key="7">
    <source>
        <dbReference type="ARBA" id="ARBA00022898"/>
    </source>
</evidence>
<organism evidence="10 11">
    <name type="scientific">Kerstersia gyiorum</name>
    <dbReference type="NCBI Taxonomy" id="206506"/>
    <lineage>
        <taxon>Bacteria</taxon>
        <taxon>Pseudomonadati</taxon>
        <taxon>Pseudomonadota</taxon>
        <taxon>Betaproteobacteria</taxon>
        <taxon>Burkholderiales</taxon>
        <taxon>Alcaligenaceae</taxon>
        <taxon>Kerstersia</taxon>
    </lineage>
</organism>
<proteinExistence type="inferred from homology"/>
<evidence type="ECO:0000256" key="6">
    <source>
        <dbReference type="ARBA" id="ARBA00022842"/>
    </source>
</evidence>
<dbReference type="Pfam" id="PF00291">
    <property type="entry name" value="PALP"/>
    <property type="match status" value="1"/>
</dbReference>
<dbReference type="PANTHER" id="PTHR43050">
    <property type="entry name" value="SERINE / THREONINE RACEMASE FAMILY MEMBER"/>
    <property type="match status" value="1"/>
</dbReference>
<dbReference type="InterPro" id="IPR036052">
    <property type="entry name" value="TrpB-like_PALP_sf"/>
</dbReference>
<reference evidence="10 11" key="1">
    <citation type="submission" date="2019-02" db="EMBL/GenBank/DDBJ databases">
        <title>Genomic Encyclopedia of Type Strains, Phase IV (KMG-IV): sequencing the most valuable type-strain genomes for metagenomic binning, comparative biology and taxonomic classification.</title>
        <authorList>
            <person name="Goeker M."/>
        </authorList>
    </citation>
    <scope>NUCLEOTIDE SEQUENCE [LARGE SCALE GENOMIC DNA]</scope>
    <source>
        <strain evidence="10 11">DSM 16618</strain>
    </source>
</reference>
<evidence type="ECO:0000313" key="11">
    <source>
        <dbReference type="Proteomes" id="UP000292039"/>
    </source>
</evidence>
<dbReference type="SUPFAM" id="SSF53686">
    <property type="entry name" value="Tryptophan synthase beta subunit-like PLP-dependent enzymes"/>
    <property type="match status" value="1"/>
</dbReference>
<comment type="cofactor">
    <cofactor evidence="1">
        <name>Ca(2+)</name>
        <dbReference type="ChEBI" id="CHEBI:29108"/>
    </cofactor>
</comment>
<evidence type="ECO:0000256" key="1">
    <source>
        <dbReference type="ARBA" id="ARBA00001913"/>
    </source>
</evidence>
<evidence type="ECO:0000256" key="2">
    <source>
        <dbReference type="ARBA" id="ARBA00001933"/>
    </source>
</evidence>
<comment type="similarity">
    <text evidence="5">Belongs to the serine/threonine dehydratase family.</text>
</comment>
<dbReference type="GO" id="GO:0003941">
    <property type="term" value="F:L-serine ammonia-lyase activity"/>
    <property type="evidence" value="ECO:0007669"/>
    <property type="project" value="TreeGrafter"/>
</dbReference>
<keyword evidence="8" id="KW-0456">Lyase</keyword>
<comment type="cofactor">
    <cofactor evidence="3">
        <name>Mn(2+)</name>
        <dbReference type="ChEBI" id="CHEBI:29035"/>
    </cofactor>
</comment>
<evidence type="ECO:0000256" key="5">
    <source>
        <dbReference type="ARBA" id="ARBA00010869"/>
    </source>
</evidence>
<dbReference type="GO" id="GO:0018114">
    <property type="term" value="F:threonine racemase activity"/>
    <property type="evidence" value="ECO:0007669"/>
    <property type="project" value="TreeGrafter"/>
</dbReference>
<dbReference type="InterPro" id="IPR001926">
    <property type="entry name" value="TrpB-like_PALP"/>
</dbReference>
<dbReference type="NCBIfam" id="NF005454">
    <property type="entry name" value="PRK07048.1"/>
    <property type="match status" value="1"/>
</dbReference>
<dbReference type="GO" id="GO:0005524">
    <property type="term" value="F:ATP binding"/>
    <property type="evidence" value="ECO:0007669"/>
    <property type="project" value="TreeGrafter"/>
</dbReference>
<dbReference type="InterPro" id="IPR000634">
    <property type="entry name" value="Ser/Thr_deHydtase_PyrdxlP-BS"/>
</dbReference>
<protein>
    <submittedName>
        <fullName evidence="10">Threonine dehydratase</fullName>
    </submittedName>
</protein>